<dbReference type="PROSITE" id="PS50245">
    <property type="entry name" value="CAP_GLY_2"/>
    <property type="match status" value="1"/>
</dbReference>
<dbReference type="PANTHER" id="PTHR18916">
    <property type="entry name" value="DYNACTIN 1-RELATED MICROTUBULE-BINDING"/>
    <property type="match status" value="1"/>
</dbReference>
<dbReference type="GO" id="GO:0005737">
    <property type="term" value="C:cytoplasm"/>
    <property type="evidence" value="ECO:0007669"/>
    <property type="project" value="UniProtKB-SubCell"/>
</dbReference>
<evidence type="ECO:0000313" key="8">
    <source>
        <dbReference type="Proteomes" id="UP000094112"/>
    </source>
</evidence>
<dbReference type="OrthoDB" id="5295208at2759"/>
<organism evidence="7 8">
    <name type="scientific">Wickerhamomyces anomalus (strain ATCC 58044 / CBS 1984 / NCYC 433 / NRRL Y-366-8)</name>
    <name type="common">Yeast</name>
    <name type="synonym">Hansenula anomala</name>
    <dbReference type="NCBI Taxonomy" id="683960"/>
    <lineage>
        <taxon>Eukaryota</taxon>
        <taxon>Fungi</taxon>
        <taxon>Dikarya</taxon>
        <taxon>Ascomycota</taxon>
        <taxon>Saccharomycotina</taxon>
        <taxon>Saccharomycetes</taxon>
        <taxon>Phaffomycetales</taxon>
        <taxon>Wickerhamomycetaceae</taxon>
        <taxon>Wickerhamomyces</taxon>
    </lineage>
</organism>
<dbReference type="Gene3D" id="3.10.20.90">
    <property type="entry name" value="Phosphatidylinositol 3-kinase Catalytic Subunit, Chain A, domain 1"/>
    <property type="match status" value="1"/>
</dbReference>
<dbReference type="InterPro" id="IPR000938">
    <property type="entry name" value="CAP-Gly_domain"/>
</dbReference>
<keyword evidence="2" id="KW-0963">Cytoplasm</keyword>
<dbReference type="InterPro" id="IPR036859">
    <property type="entry name" value="CAP-Gly_dom_sf"/>
</dbReference>
<evidence type="ECO:0000256" key="4">
    <source>
        <dbReference type="ARBA" id="ARBA00025779"/>
    </source>
</evidence>
<comment type="subcellular location">
    <subcellularLocation>
        <location evidence="1">Cytoplasm</location>
    </subcellularLocation>
</comment>
<evidence type="ECO:0000256" key="3">
    <source>
        <dbReference type="ARBA" id="ARBA00023186"/>
    </source>
</evidence>
<reference evidence="7 8" key="1">
    <citation type="journal article" date="2016" name="Proc. Natl. Acad. Sci. U.S.A.">
        <title>Comparative genomics of biotechnologically important yeasts.</title>
        <authorList>
            <person name="Riley R."/>
            <person name="Haridas S."/>
            <person name="Wolfe K.H."/>
            <person name="Lopes M.R."/>
            <person name="Hittinger C.T."/>
            <person name="Goeker M."/>
            <person name="Salamov A.A."/>
            <person name="Wisecaver J.H."/>
            <person name="Long T.M."/>
            <person name="Calvey C.H."/>
            <person name="Aerts A.L."/>
            <person name="Barry K.W."/>
            <person name="Choi C."/>
            <person name="Clum A."/>
            <person name="Coughlan A.Y."/>
            <person name="Deshpande S."/>
            <person name="Douglass A.P."/>
            <person name="Hanson S.J."/>
            <person name="Klenk H.-P."/>
            <person name="LaButti K.M."/>
            <person name="Lapidus A."/>
            <person name="Lindquist E.A."/>
            <person name="Lipzen A.M."/>
            <person name="Meier-Kolthoff J.P."/>
            <person name="Ohm R.A."/>
            <person name="Otillar R.P."/>
            <person name="Pangilinan J.L."/>
            <person name="Peng Y."/>
            <person name="Rokas A."/>
            <person name="Rosa C.A."/>
            <person name="Scheuner C."/>
            <person name="Sibirny A.A."/>
            <person name="Slot J.C."/>
            <person name="Stielow J.B."/>
            <person name="Sun H."/>
            <person name="Kurtzman C.P."/>
            <person name="Blackwell M."/>
            <person name="Grigoriev I.V."/>
            <person name="Jeffries T.W."/>
        </authorList>
    </citation>
    <scope>NUCLEOTIDE SEQUENCE [LARGE SCALE GENOMIC DNA]</scope>
    <source>
        <strain evidence="8">ATCC 58044 / CBS 1984 / NCYC 433 / NRRL Y-366-8</strain>
    </source>
</reference>
<evidence type="ECO:0008006" key="9">
    <source>
        <dbReference type="Google" id="ProtNLM"/>
    </source>
</evidence>
<keyword evidence="8" id="KW-1185">Reference proteome</keyword>
<dbReference type="GO" id="GO:0035371">
    <property type="term" value="C:microtubule plus-end"/>
    <property type="evidence" value="ECO:0007669"/>
    <property type="project" value="TreeGrafter"/>
</dbReference>
<dbReference type="Gene3D" id="2.30.30.190">
    <property type="entry name" value="CAP Gly-rich-like domain"/>
    <property type="match status" value="1"/>
</dbReference>
<proteinExistence type="inferred from homology"/>
<name>A0A1E3PAL4_WICAA</name>
<dbReference type="SMART" id="SM01052">
    <property type="entry name" value="CAP_GLY"/>
    <property type="match status" value="1"/>
</dbReference>
<feature type="domain" description="CAP-Gly" evidence="6">
    <location>
        <begin position="185"/>
        <end position="221"/>
    </location>
</feature>
<dbReference type="PROSITE" id="PS00845">
    <property type="entry name" value="CAP_GLY_1"/>
    <property type="match status" value="1"/>
</dbReference>
<evidence type="ECO:0000313" key="7">
    <source>
        <dbReference type="EMBL" id="ODQ62408.1"/>
    </source>
</evidence>
<accession>A0A1E3PAL4</accession>
<sequence>MSDITVQITSSLTNSERRVSPNWTLKYFKQRLETITGIPPADQQLLLFTNSFSTEAKDLKASSPQGEESIILSQFNISSSARIQVNDTRPESDLKDLENDEGQFFELKDEDYEKRSDSIRKWKQENKLGRFDPSFTAKKKELKKLNESKAAELSVGSRFRTVNDKDGERRGTIRYVGKVPEIDGESIWAGVEFDEPVGKNNGSLKGVPYFKAKPNYGGFLKPAQIEQGDFPEESLFSDDDDDEI</sequence>
<dbReference type="STRING" id="683960.A0A1E3PAL4"/>
<dbReference type="SUPFAM" id="SSF54236">
    <property type="entry name" value="Ubiquitin-like"/>
    <property type="match status" value="1"/>
</dbReference>
<dbReference type="RefSeq" id="XP_019041615.1">
    <property type="nucleotide sequence ID" value="XM_019181386.1"/>
</dbReference>
<dbReference type="Pfam" id="PF01302">
    <property type="entry name" value="CAP_GLY"/>
    <property type="match status" value="1"/>
</dbReference>
<evidence type="ECO:0000256" key="1">
    <source>
        <dbReference type="ARBA" id="ARBA00004496"/>
    </source>
</evidence>
<dbReference type="AlphaFoldDB" id="A0A1E3PAL4"/>
<gene>
    <name evidence="7" type="ORF">WICANDRAFT_27560</name>
</gene>
<dbReference type="Pfam" id="PF14560">
    <property type="entry name" value="Ubiquitin_2"/>
    <property type="match status" value="1"/>
</dbReference>
<dbReference type="PROSITE" id="PS50053">
    <property type="entry name" value="UBIQUITIN_2"/>
    <property type="match status" value="1"/>
</dbReference>
<evidence type="ECO:0000259" key="5">
    <source>
        <dbReference type="PROSITE" id="PS50053"/>
    </source>
</evidence>
<feature type="domain" description="Ubiquitin-like" evidence="5">
    <location>
        <begin position="2"/>
        <end position="92"/>
    </location>
</feature>
<evidence type="ECO:0000256" key="2">
    <source>
        <dbReference type="ARBA" id="ARBA00022490"/>
    </source>
</evidence>
<dbReference type="EMBL" id="KV454208">
    <property type="protein sequence ID" value="ODQ62408.1"/>
    <property type="molecule type" value="Genomic_DNA"/>
</dbReference>
<evidence type="ECO:0000259" key="6">
    <source>
        <dbReference type="PROSITE" id="PS50245"/>
    </source>
</evidence>
<dbReference type="GO" id="GO:0005634">
    <property type="term" value="C:nucleus"/>
    <property type="evidence" value="ECO:0007669"/>
    <property type="project" value="TreeGrafter"/>
</dbReference>
<dbReference type="PANTHER" id="PTHR18916:SF85">
    <property type="entry name" value="TUBULIN-FOLDING COFACTOR B"/>
    <property type="match status" value="1"/>
</dbReference>
<dbReference type="GeneID" id="30198632"/>
<protein>
    <recommendedName>
        <fullName evidence="9">CAP-Gly domain-containing protein</fullName>
    </recommendedName>
</protein>
<dbReference type="GO" id="GO:0051010">
    <property type="term" value="F:microtubule plus-end binding"/>
    <property type="evidence" value="ECO:0007669"/>
    <property type="project" value="TreeGrafter"/>
</dbReference>
<dbReference type="GO" id="GO:0031122">
    <property type="term" value="P:cytoplasmic microtubule organization"/>
    <property type="evidence" value="ECO:0007669"/>
    <property type="project" value="TreeGrafter"/>
</dbReference>
<dbReference type="Proteomes" id="UP000094112">
    <property type="component" value="Unassembled WGS sequence"/>
</dbReference>
<comment type="similarity">
    <text evidence="4">Belongs to the TBCB family.</text>
</comment>
<keyword evidence="3" id="KW-0143">Chaperone</keyword>
<dbReference type="InterPro" id="IPR000626">
    <property type="entry name" value="Ubiquitin-like_dom"/>
</dbReference>
<dbReference type="InterPro" id="IPR029071">
    <property type="entry name" value="Ubiquitin-like_domsf"/>
</dbReference>
<dbReference type="SUPFAM" id="SSF74924">
    <property type="entry name" value="Cap-Gly domain"/>
    <property type="match status" value="1"/>
</dbReference>